<dbReference type="RefSeq" id="WP_053192199.1">
    <property type="nucleotide sequence ID" value="NZ_CP014262.1"/>
</dbReference>
<accession>A0A3M3EEC6</accession>
<comment type="caution">
    <text evidence="1">The sequence shown here is derived from an EMBL/GenBank/DDBJ whole genome shotgun (WGS) entry which is preliminary data.</text>
</comment>
<reference evidence="1 2" key="1">
    <citation type="submission" date="2018-08" db="EMBL/GenBank/DDBJ databases">
        <title>Recombination of ecologically and evolutionarily significant loci maintains genetic cohesion in the Pseudomonas syringae species complex.</title>
        <authorList>
            <person name="Dillon M."/>
            <person name="Thakur S."/>
            <person name="Almeida R.N.D."/>
            <person name="Weir B.S."/>
            <person name="Guttman D.S."/>
        </authorList>
    </citation>
    <scope>NUCLEOTIDE SEQUENCE [LARGE SCALE GENOMIC DNA]</scope>
    <source>
        <strain evidence="1 2">NCPPB2445</strain>
    </source>
</reference>
<proteinExistence type="predicted"/>
<evidence type="ECO:0000313" key="1">
    <source>
        <dbReference type="EMBL" id="RMM46966.1"/>
    </source>
</evidence>
<sequence length="355" mass="38902">MSNCKKCHYSVSDLFMYCPYCNTLLDDDSASLPSASPPSSATIKHVARVTPKIAIGKVRIEGLGEMDPPEGVTPPFNFNPTPGGTGALGRLVDSKGRGWYLMRNRPHSSLYHWRKIFRAKRKGGGFHMTMRLEREQPSMHQIAADWNHRQWAVDESGYSNMSLEQALVGTGRNADKRKSQGSVMAKFFIAVANGTAFGLLPPLSSVTVGDARRAVELIESGSLSASRYAARDDQEWLHLRGHGLGGREEPSNLVAGSHGANSEMAAIEMVLQQFDGKRPLTYSVKADCLPGTLISTLITMEVLLNGTRIFSQVINAARLRLSLSEYAHIQDELVNRIVTDGRKGRETVFVPASTS</sequence>
<evidence type="ECO:0000313" key="2">
    <source>
        <dbReference type="Proteomes" id="UP000270661"/>
    </source>
</evidence>
<keyword evidence="2" id="KW-1185">Reference proteome</keyword>
<dbReference type="STRING" id="47879.AXG94_00375"/>
<dbReference type="OrthoDB" id="6798638at2"/>
<dbReference type="AlphaFoldDB" id="A0A3M3EEC6"/>
<dbReference type="GeneID" id="55642791"/>
<dbReference type="EMBL" id="RBOJ01000089">
    <property type="protein sequence ID" value="RMM46966.1"/>
    <property type="molecule type" value="Genomic_DNA"/>
</dbReference>
<dbReference type="Proteomes" id="UP000270661">
    <property type="component" value="Unassembled WGS sequence"/>
</dbReference>
<name>A0A3M3EEC6_9PSED</name>
<organism evidence="1 2">
    <name type="scientific">Pseudomonas corrugata</name>
    <dbReference type="NCBI Taxonomy" id="47879"/>
    <lineage>
        <taxon>Bacteria</taxon>
        <taxon>Pseudomonadati</taxon>
        <taxon>Pseudomonadota</taxon>
        <taxon>Gammaproteobacteria</taxon>
        <taxon>Pseudomonadales</taxon>
        <taxon>Pseudomonadaceae</taxon>
        <taxon>Pseudomonas</taxon>
    </lineage>
</organism>
<protein>
    <submittedName>
        <fullName evidence="1">Uncharacterized protein</fullName>
    </submittedName>
</protein>
<dbReference type="KEGG" id="pcg:AXG94_00375"/>
<gene>
    <name evidence="1" type="ORF">ALQ77_00683</name>
</gene>